<evidence type="ECO:0000313" key="3">
    <source>
        <dbReference type="Proteomes" id="UP000824072"/>
    </source>
</evidence>
<feature type="transmembrane region" description="Helical" evidence="1">
    <location>
        <begin position="342"/>
        <end position="368"/>
    </location>
</feature>
<dbReference type="AlphaFoldDB" id="A0A9D1IDA6"/>
<comment type="caution">
    <text evidence="2">The sequence shown here is derived from an EMBL/GenBank/DDBJ whole genome shotgun (WGS) entry which is preliminary data.</text>
</comment>
<dbReference type="PANTHER" id="PTHR41771">
    <property type="entry name" value="MEMBRANE PROTEIN-RELATED"/>
    <property type="match status" value="1"/>
</dbReference>
<reference evidence="2" key="1">
    <citation type="submission" date="2020-10" db="EMBL/GenBank/DDBJ databases">
        <authorList>
            <person name="Gilroy R."/>
        </authorList>
    </citation>
    <scope>NUCLEOTIDE SEQUENCE</scope>
    <source>
        <strain evidence="2">ChiHcec3-11533</strain>
    </source>
</reference>
<feature type="transmembrane region" description="Helical" evidence="1">
    <location>
        <begin position="198"/>
        <end position="220"/>
    </location>
</feature>
<accession>A0A9D1IDA6</accession>
<evidence type="ECO:0000313" key="2">
    <source>
        <dbReference type="EMBL" id="HIU33904.1"/>
    </source>
</evidence>
<feature type="transmembrane region" description="Helical" evidence="1">
    <location>
        <begin position="173"/>
        <end position="191"/>
    </location>
</feature>
<dbReference type="EMBL" id="DVMU01000112">
    <property type="protein sequence ID" value="HIU33904.1"/>
    <property type="molecule type" value="Genomic_DNA"/>
</dbReference>
<organism evidence="2 3">
    <name type="scientific">Candidatus Pullichristensenella excrementigallinarum</name>
    <dbReference type="NCBI Taxonomy" id="2840907"/>
    <lineage>
        <taxon>Bacteria</taxon>
        <taxon>Bacillati</taxon>
        <taxon>Bacillota</taxon>
        <taxon>Clostridia</taxon>
        <taxon>Candidatus Pullichristensenella</taxon>
    </lineage>
</organism>
<protein>
    <submittedName>
        <fullName evidence="2">YibE/F family protein</fullName>
    </submittedName>
</protein>
<keyword evidence="1" id="KW-0472">Membrane</keyword>
<proteinExistence type="predicted"/>
<reference evidence="2" key="2">
    <citation type="journal article" date="2021" name="PeerJ">
        <title>Extensive microbial diversity within the chicken gut microbiome revealed by metagenomics and culture.</title>
        <authorList>
            <person name="Gilroy R."/>
            <person name="Ravi A."/>
            <person name="Getino M."/>
            <person name="Pursley I."/>
            <person name="Horton D.L."/>
            <person name="Alikhan N.F."/>
            <person name="Baker D."/>
            <person name="Gharbi K."/>
            <person name="Hall N."/>
            <person name="Watson M."/>
            <person name="Adriaenssens E.M."/>
            <person name="Foster-Nyarko E."/>
            <person name="Jarju S."/>
            <person name="Secka A."/>
            <person name="Antonio M."/>
            <person name="Oren A."/>
            <person name="Chaudhuri R.R."/>
            <person name="La Ragione R."/>
            <person name="Hildebrand F."/>
            <person name="Pallen M.J."/>
        </authorList>
    </citation>
    <scope>NUCLEOTIDE SEQUENCE</scope>
    <source>
        <strain evidence="2">ChiHcec3-11533</strain>
    </source>
</reference>
<keyword evidence="1" id="KW-1133">Transmembrane helix</keyword>
<name>A0A9D1IDA6_9FIRM</name>
<dbReference type="InterPro" id="IPR012507">
    <property type="entry name" value="YibE_F"/>
</dbReference>
<feature type="transmembrane region" description="Helical" evidence="1">
    <location>
        <begin position="124"/>
        <end position="142"/>
    </location>
</feature>
<keyword evidence="1" id="KW-0812">Transmembrane</keyword>
<feature type="transmembrane region" description="Helical" evidence="1">
    <location>
        <begin position="232"/>
        <end position="257"/>
    </location>
</feature>
<dbReference type="Pfam" id="PF07907">
    <property type="entry name" value="YibE_F"/>
    <property type="match status" value="1"/>
</dbReference>
<sequence>MRSKDKKRNWIFCVVMGVVCVLMAFLPEVAESPSAEVPRVKAEILEVDNSALMPLGLVYSGVQHATVRLLSGDHSGEIVSADNYMNAALDKDKLFSPGDRALVMVHEGETGLSATLIDHYRMDLQGLLLALFGLLLVVFGGVTGMGALISLFASVLAVWKLLIPLLLKGVSPIWSALFLVVLLTAMIDFLVAGFTRRAVLAMLGSLLGTLVTCILAVVFGRLLKLDGGSLPYLVPLLSQTSMTINVRELFFAMVFIANSGALMDLSMDIASACEEVRLHHPGITRRELLKSGFSVGRSVIGTMTTTLMLAYSGSYLSMMMYFAGQGTPIIDILNYKYIASEILTTLVGSFGLVTVAPFTALVSSLLLAPRQKRALPGEE</sequence>
<feature type="transmembrane region" description="Helical" evidence="1">
    <location>
        <begin position="299"/>
        <end position="322"/>
    </location>
</feature>
<dbReference type="PANTHER" id="PTHR41771:SF1">
    <property type="entry name" value="MEMBRANE PROTEIN"/>
    <property type="match status" value="1"/>
</dbReference>
<evidence type="ECO:0000256" key="1">
    <source>
        <dbReference type="SAM" id="Phobius"/>
    </source>
</evidence>
<gene>
    <name evidence="2" type="ORF">IAB02_05020</name>
</gene>
<dbReference type="Proteomes" id="UP000824072">
    <property type="component" value="Unassembled WGS sequence"/>
</dbReference>